<dbReference type="CDD" id="cd00118">
    <property type="entry name" value="LysM"/>
    <property type="match status" value="2"/>
</dbReference>
<dbReference type="Proteomes" id="UP000178413">
    <property type="component" value="Unassembled WGS sequence"/>
</dbReference>
<reference evidence="2 3" key="1">
    <citation type="journal article" date="2016" name="Nat. Commun.">
        <title>Thousands of microbial genomes shed light on interconnected biogeochemical processes in an aquifer system.</title>
        <authorList>
            <person name="Anantharaman K."/>
            <person name="Brown C.T."/>
            <person name="Hug L.A."/>
            <person name="Sharon I."/>
            <person name="Castelle C.J."/>
            <person name="Probst A.J."/>
            <person name="Thomas B.C."/>
            <person name="Singh A."/>
            <person name="Wilkins M.J."/>
            <person name="Karaoz U."/>
            <person name="Brodie E.L."/>
            <person name="Williams K.H."/>
            <person name="Hubbard S.S."/>
            <person name="Banfield J.F."/>
        </authorList>
    </citation>
    <scope>NUCLEOTIDE SEQUENCE [LARGE SCALE GENOMIC DNA]</scope>
</reference>
<dbReference type="PANTHER" id="PTHR21666">
    <property type="entry name" value="PEPTIDASE-RELATED"/>
    <property type="match status" value="1"/>
</dbReference>
<organism evidence="2 3">
    <name type="scientific">Candidatus Taylorbacteria bacterium RIFCSPHIGHO2_02_FULL_44_12</name>
    <dbReference type="NCBI Taxonomy" id="1802308"/>
    <lineage>
        <taxon>Bacteria</taxon>
        <taxon>Candidatus Tayloriibacteriota</taxon>
    </lineage>
</organism>
<feature type="domain" description="LysM" evidence="1">
    <location>
        <begin position="120"/>
        <end position="164"/>
    </location>
</feature>
<dbReference type="SMART" id="SM00257">
    <property type="entry name" value="LysM"/>
    <property type="match status" value="2"/>
</dbReference>
<dbReference type="Gene3D" id="2.70.70.10">
    <property type="entry name" value="Glucose Permease (Domain IIA)"/>
    <property type="match status" value="1"/>
</dbReference>
<dbReference type="CDD" id="cd12797">
    <property type="entry name" value="M23_peptidase"/>
    <property type="match status" value="1"/>
</dbReference>
<proteinExistence type="predicted"/>
<gene>
    <name evidence="2" type="ORF">A3D50_00415</name>
</gene>
<dbReference type="GO" id="GO:0004222">
    <property type="term" value="F:metalloendopeptidase activity"/>
    <property type="evidence" value="ECO:0007669"/>
    <property type="project" value="TreeGrafter"/>
</dbReference>
<evidence type="ECO:0000313" key="2">
    <source>
        <dbReference type="EMBL" id="OHA24648.1"/>
    </source>
</evidence>
<protein>
    <recommendedName>
        <fullName evidence="1">LysM domain-containing protein</fullName>
    </recommendedName>
</protein>
<comment type="caution">
    <text evidence="2">The sequence shown here is derived from an EMBL/GenBank/DDBJ whole genome shotgun (WGS) entry which is preliminary data.</text>
</comment>
<dbReference type="PROSITE" id="PS51782">
    <property type="entry name" value="LYSM"/>
    <property type="match status" value="2"/>
</dbReference>
<dbReference type="Pfam" id="PF01551">
    <property type="entry name" value="Peptidase_M23"/>
    <property type="match status" value="1"/>
</dbReference>
<dbReference type="AlphaFoldDB" id="A0A1G2MLD0"/>
<dbReference type="SUPFAM" id="SSF51261">
    <property type="entry name" value="Duplicated hybrid motif"/>
    <property type="match status" value="1"/>
</dbReference>
<dbReference type="Gene3D" id="3.10.350.10">
    <property type="entry name" value="LysM domain"/>
    <property type="match status" value="2"/>
</dbReference>
<dbReference type="InterPro" id="IPR016047">
    <property type="entry name" value="M23ase_b-sheet_dom"/>
</dbReference>
<evidence type="ECO:0000313" key="3">
    <source>
        <dbReference type="Proteomes" id="UP000178413"/>
    </source>
</evidence>
<accession>A0A1G2MLD0</accession>
<dbReference type="InterPro" id="IPR050570">
    <property type="entry name" value="Cell_wall_metabolism_enzyme"/>
</dbReference>
<feature type="domain" description="LysM" evidence="1">
    <location>
        <begin position="170"/>
        <end position="214"/>
    </location>
</feature>
<dbReference type="InterPro" id="IPR011055">
    <property type="entry name" value="Dup_hybrid_motif"/>
</dbReference>
<dbReference type="PANTHER" id="PTHR21666:SF270">
    <property type="entry name" value="MUREIN HYDROLASE ACTIVATOR ENVC"/>
    <property type="match status" value="1"/>
</dbReference>
<name>A0A1G2MLD0_9BACT</name>
<dbReference type="Pfam" id="PF01476">
    <property type="entry name" value="LysM"/>
    <property type="match status" value="2"/>
</dbReference>
<evidence type="ECO:0000259" key="1">
    <source>
        <dbReference type="PROSITE" id="PS51782"/>
    </source>
</evidence>
<sequence>MQYKYPKKDKNISLSKHILSWNVILLASFLVIGLFVETAHASIISLVNSVFGSAQVSARIIPATPSNSQTITILQAAVNIDPNPDKVMQFAPPLDDGKTLIPGIAAVGGSDESVSNTQISIYVVREGDSLSTISDIFGVSVNTIIWANDISRSTPLQAGQILVILPVTGINYSVKKGDTISGIISKYKANLEEVLQYNDLTAKSDLAVGQTIIIPDVDLQVSTPIRAASTIDPLRGADVPSYPGYYIRPLKIGTKSQGLHGHNGVDLAAPIGTPIYAAADGKIIVSSTGNWSGGYGNFVIISHANGTQTVYAHNSKNIVKVGEYVEQGQEIARVGSTGNSTGPHVHFEIRGAKNPF</sequence>
<dbReference type="InterPro" id="IPR018392">
    <property type="entry name" value="LysM"/>
</dbReference>
<dbReference type="InterPro" id="IPR036779">
    <property type="entry name" value="LysM_dom_sf"/>
</dbReference>
<dbReference type="STRING" id="1802308.A3D50_00415"/>
<dbReference type="EMBL" id="MHRM01000001">
    <property type="protein sequence ID" value="OHA24648.1"/>
    <property type="molecule type" value="Genomic_DNA"/>
</dbReference>